<dbReference type="Gene3D" id="2.60.40.10">
    <property type="entry name" value="Immunoglobulins"/>
    <property type="match status" value="1"/>
</dbReference>
<comment type="similarity">
    <text evidence="1">Belongs to the glycosyl hydrolase 3 family.</text>
</comment>
<dbReference type="Gene3D" id="3.20.20.300">
    <property type="entry name" value="Glycoside hydrolase, family 3, N-terminal domain"/>
    <property type="match status" value="1"/>
</dbReference>
<dbReference type="Gene3D" id="3.40.50.1700">
    <property type="entry name" value="Glycoside hydrolase family 3 C-terminal domain"/>
    <property type="match status" value="1"/>
</dbReference>
<dbReference type="PRINTS" id="PR00133">
    <property type="entry name" value="GLHYDRLASE3"/>
</dbReference>
<proteinExistence type="inferred from homology"/>
<keyword evidence="2 4" id="KW-0378">Hydrolase</keyword>
<dbReference type="InterPro" id="IPR036881">
    <property type="entry name" value="Glyco_hydro_3_C_sf"/>
</dbReference>
<feature type="domain" description="Fibronectin type III-like" evidence="3">
    <location>
        <begin position="707"/>
        <end position="780"/>
    </location>
</feature>
<dbReference type="SUPFAM" id="SSF52279">
    <property type="entry name" value="Beta-D-glucan exohydrolase, C-terminal domain"/>
    <property type="match status" value="1"/>
</dbReference>
<dbReference type="AlphaFoldDB" id="A0A7W8VD27"/>
<evidence type="ECO:0000259" key="3">
    <source>
        <dbReference type="SMART" id="SM01217"/>
    </source>
</evidence>
<dbReference type="Pfam" id="PF14310">
    <property type="entry name" value="Fn3-like"/>
    <property type="match status" value="1"/>
</dbReference>
<organism evidence="4 5">
    <name type="scientific">Nocardiopsis composta</name>
    <dbReference type="NCBI Taxonomy" id="157465"/>
    <lineage>
        <taxon>Bacteria</taxon>
        <taxon>Bacillati</taxon>
        <taxon>Actinomycetota</taxon>
        <taxon>Actinomycetes</taxon>
        <taxon>Streptosporangiales</taxon>
        <taxon>Nocardiopsidaceae</taxon>
        <taxon>Nocardiopsis</taxon>
    </lineage>
</organism>
<dbReference type="InterPro" id="IPR017853">
    <property type="entry name" value="GH"/>
</dbReference>
<dbReference type="InterPro" id="IPR013783">
    <property type="entry name" value="Ig-like_fold"/>
</dbReference>
<evidence type="ECO:0000256" key="2">
    <source>
        <dbReference type="ARBA" id="ARBA00022801"/>
    </source>
</evidence>
<evidence type="ECO:0000313" key="5">
    <source>
        <dbReference type="Proteomes" id="UP000572635"/>
    </source>
</evidence>
<dbReference type="Pfam" id="PF01915">
    <property type="entry name" value="Glyco_hydro_3_C"/>
    <property type="match status" value="1"/>
</dbReference>
<keyword evidence="4" id="KW-0326">Glycosidase</keyword>
<evidence type="ECO:0000313" key="4">
    <source>
        <dbReference type="EMBL" id="MBB5431484.1"/>
    </source>
</evidence>
<dbReference type="Pfam" id="PF00933">
    <property type="entry name" value="Glyco_hydro_3"/>
    <property type="match status" value="1"/>
</dbReference>
<dbReference type="InterPro" id="IPR036962">
    <property type="entry name" value="Glyco_hydro_3_N_sf"/>
</dbReference>
<dbReference type="InterPro" id="IPR002772">
    <property type="entry name" value="Glyco_hydro_3_C"/>
</dbReference>
<dbReference type="SMART" id="SM01217">
    <property type="entry name" value="Fn3_like"/>
    <property type="match status" value="1"/>
</dbReference>
<dbReference type="SUPFAM" id="SSF51445">
    <property type="entry name" value="(Trans)glycosidases"/>
    <property type="match status" value="1"/>
</dbReference>
<dbReference type="InterPro" id="IPR026891">
    <property type="entry name" value="Fn3-like"/>
</dbReference>
<dbReference type="PANTHER" id="PTHR42715:SF10">
    <property type="entry name" value="BETA-GLUCOSIDASE"/>
    <property type="match status" value="1"/>
</dbReference>
<accession>A0A7W8VD27</accession>
<dbReference type="RefSeq" id="WP_184391190.1">
    <property type="nucleotide sequence ID" value="NZ_BAAAJD010000031.1"/>
</dbReference>
<comment type="caution">
    <text evidence="4">The sequence shown here is derived from an EMBL/GenBank/DDBJ whole genome shotgun (WGS) entry which is preliminary data.</text>
</comment>
<dbReference type="GO" id="GO:0005975">
    <property type="term" value="P:carbohydrate metabolic process"/>
    <property type="evidence" value="ECO:0007669"/>
    <property type="project" value="InterPro"/>
</dbReference>
<sequence length="793" mass="82644">MTTTTRSGDPGETADALVARMTREEKLSFAAWGFDPAGMKGVGYLPGVPRLGIAPLRVADGPVGIRLIGEPATALPAPVALACAFDAGLAREYGAVMGRDGRALGQDMVLAPMVNSVRVPHAGRNFETFGEDPLLAADIAAAQVEGVQSEGLMACVKHFAANNQEKDRFTVDVAVDGQVLREIEFPPFRAAVEAGVAGVLAAYNSLNGAFCSENAALLRDVLRGDWGFGGWVMSDWLGTHSTAAIGRGLDQELGLEIEHEPGPDEEPPGPKYFGAALEEAIERGEVAEADLDRAVARIVAAMVRFGLVGDGAGARPERDREAARGVARRVAEAGAVLLRNEGGALPLTGGRAADLAVIGDAAAVPKVTGLGSAFVTPDAAAAPLEAIRERAGAGARVVHVRGDDVFGRPVGDAALSPALPGGQALPSGGRGEVYKGVLTVAEAGVHRLSVRVRGGYATLTLDGEVALEAGEVFGPQSSLTLDLAEGEYRLGLSGWAWQASPLEVELAWVTPSMAREDIAEAAAAAGAARTAVVFAHDDGTEGYDRSSLSLPGHQDALIEAVARANPDTVVVLNTGSAVLMPWLEGTAAVLQMWYPGQEGAQAAAALLFGDADPGGRLALSFPASEDAHPVAGDPLRYPGVDGRQEYSEGLLTGYRWYEATGTRPLFPFGHGLSYGRFGYAEASVRAAGEGLEVEVLLRNTGDRAGREVVQVYLGPSPDLPGHVAQAPKRLAGYARVELAPGEERRVVVAVPARALEHWDTAADAWRRGTGERPVHVGASSSDIRLTERFEVAP</sequence>
<reference evidence="4 5" key="1">
    <citation type="submission" date="2020-08" db="EMBL/GenBank/DDBJ databases">
        <title>Sequencing the genomes of 1000 actinobacteria strains.</title>
        <authorList>
            <person name="Klenk H.-P."/>
        </authorList>
    </citation>
    <scope>NUCLEOTIDE SEQUENCE [LARGE SCALE GENOMIC DNA]</scope>
    <source>
        <strain evidence="4 5">DSM 44551</strain>
    </source>
</reference>
<dbReference type="GO" id="GO:0008422">
    <property type="term" value="F:beta-glucosidase activity"/>
    <property type="evidence" value="ECO:0007669"/>
    <property type="project" value="UniProtKB-EC"/>
</dbReference>
<name>A0A7W8VD27_9ACTN</name>
<evidence type="ECO:0000256" key="1">
    <source>
        <dbReference type="ARBA" id="ARBA00005336"/>
    </source>
</evidence>
<dbReference type="InterPro" id="IPR001764">
    <property type="entry name" value="Glyco_hydro_3_N"/>
</dbReference>
<protein>
    <submittedName>
        <fullName evidence="4">Beta-glucosidase</fullName>
        <ecNumber evidence="4">3.2.1.21</ecNumber>
    </submittedName>
</protein>
<dbReference type="PANTHER" id="PTHR42715">
    <property type="entry name" value="BETA-GLUCOSIDASE"/>
    <property type="match status" value="1"/>
</dbReference>
<dbReference type="InterPro" id="IPR050288">
    <property type="entry name" value="Cellulose_deg_GH3"/>
</dbReference>
<dbReference type="Gene3D" id="2.60.120.380">
    <property type="match status" value="1"/>
</dbReference>
<dbReference type="EC" id="3.2.1.21" evidence="4"/>
<keyword evidence="5" id="KW-1185">Reference proteome</keyword>
<dbReference type="EMBL" id="JACHDB010000001">
    <property type="protein sequence ID" value="MBB5431484.1"/>
    <property type="molecule type" value="Genomic_DNA"/>
</dbReference>
<dbReference type="Proteomes" id="UP000572635">
    <property type="component" value="Unassembled WGS sequence"/>
</dbReference>
<gene>
    <name evidence="4" type="ORF">HDA36_001568</name>
</gene>